<evidence type="ECO:0000313" key="1">
    <source>
        <dbReference type="EMBL" id="XBH03603.1"/>
    </source>
</evidence>
<accession>A0AAU7CES9</accession>
<proteinExistence type="predicted"/>
<dbReference type="RefSeq" id="WP_406696342.1">
    <property type="nucleotide sequence ID" value="NZ_CP155447.1"/>
</dbReference>
<dbReference type="AlphaFoldDB" id="A0AAU7CES9"/>
<reference evidence="1" key="1">
    <citation type="submission" date="2024-05" db="EMBL/GenBank/DDBJ databases">
        <title>Planctomycetes of the genus Singulisphaera possess chitinolytic capabilities.</title>
        <authorList>
            <person name="Ivanova A."/>
        </authorList>
    </citation>
    <scope>NUCLEOTIDE SEQUENCE</scope>
    <source>
        <strain evidence="1">Ch08T</strain>
    </source>
</reference>
<dbReference type="EMBL" id="CP155447">
    <property type="protein sequence ID" value="XBH03603.1"/>
    <property type="molecule type" value="Genomic_DNA"/>
</dbReference>
<organism evidence="1">
    <name type="scientific">Singulisphaera sp. Ch08</name>
    <dbReference type="NCBI Taxonomy" id="3120278"/>
    <lineage>
        <taxon>Bacteria</taxon>
        <taxon>Pseudomonadati</taxon>
        <taxon>Planctomycetota</taxon>
        <taxon>Planctomycetia</taxon>
        <taxon>Isosphaerales</taxon>
        <taxon>Isosphaeraceae</taxon>
        <taxon>Singulisphaera</taxon>
    </lineage>
</organism>
<sequence>MAAQHLTLSQKLRGHFAYYGITGNADALSRFQYEVTVIWRYWLSRRRRGGDLTWDRCKRLLERYPLPPPRAIHSVCRPVASS</sequence>
<evidence type="ECO:0008006" key="2">
    <source>
        <dbReference type="Google" id="ProtNLM"/>
    </source>
</evidence>
<protein>
    <recommendedName>
        <fullName evidence="2">Group II intron maturase-specific domain-containing protein</fullName>
    </recommendedName>
</protein>
<gene>
    <name evidence="1" type="ORF">V5E97_35655</name>
</gene>
<name>A0AAU7CES9_9BACT</name>